<dbReference type="SUPFAM" id="SSF52540">
    <property type="entry name" value="P-loop containing nucleoside triphosphate hydrolases"/>
    <property type="match status" value="1"/>
</dbReference>
<dbReference type="AlphaFoldDB" id="A0A162AD37"/>
<dbReference type="GO" id="GO:0005524">
    <property type="term" value="F:ATP binding"/>
    <property type="evidence" value="ECO:0007669"/>
    <property type="project" value="UniProtKB-KW"/>
</dbReference>
<keyword evidence="2 7" id="KW-0812">Transmembrane</keyword>
<dbReference type="InterPro" id="IPR011527">
    <property type="entry name" value="ABC1_TM_dom"/>
</dbReference>
<evidence type="ECO:0000256" key="6">
    <source>
        <dbReference type="ARBA" id="ARBA00023136"/>
    </source>
</evidence>
<dbReference type="InterPro" id="IPR003593">
    <property type="entry name" value="AAA+_ATPase"/>
</dbReference>
<dbReference type="CDD" id="cd07346">
    <property type="entry name" value="ABC_6TM_exporters"/>
    <property type="match status" value="1"/>
</dbReference>
<dbReference type="InterPro" id="IPR039421">
    <property type="entry name" value="Type_1_exporter"/>
</dbReference>
<dbReference type="PANTHER" id="PTHR24221:SF654">
    <property type="entry name" value="ATP-BINDING CASSETTE SUB-FAMILY B MEMBER 6"/>
    <property type="match status" value="1"/>
</dbReference>
<dbReference type="GO" id="GO:0034040">
    <property type="term" value="F:ATPase-coupled lipid transmembrane transporter activity"/>
    <property type="evidence" value="ECO:0007669"/>
    <property type="project" value="TreeGrafter"/>
</dbReference>
<dbReference type="Proteomes" id="UP000076643">
    <property type="component" value="Unassembled WGS sequence"/>
</dbReference>
<dbReference type="SMART" id="SM00382">
    <property type="entry name" value="AAA"/>
    <property type="match status" value="1"/>
</dbReference>
<dbReference type="PANTHER" id="PTHR24221">
    <property type="entry name" value="ATP-BINDING CASSETTE SUB-FAMILY B"/>
    <property type="match status" value="1"/>
</dbReference>
<comment type="subcellular location">
    <subcellularLocation>
        <location evidence="1">Cell membrane</location>
        <topology evidence="1">Multi-pass membrane protein</topology>
    </subcellularLocation>
</comment>
<keyword evidence="4" id="KW-0067">ATP-binding</keyword>
<dbReference type="GO" id="GO:0005886">
    <property type="term" value="C:plasma membrane"/>
    <property type="evidence" value="ECO:0007669"/>
    <property type="project" value="UniProtKB-SubCell"/>
</dbReference>
<protein>
    <recommendedName>
        <fullName evidence="12">ABC transporter ATP-binding protein</fullName>
    </recommendedName>
</protein>
<dbReference type="InterPro" id="IPR036640">
    <property type="entry name" value="ABC1_TM_sf"/>
</dbReference>
<sequence>MIISKENLSTAADILKPHHKKLGLLFFLTAIQAVMFSAIDPLAMKFLIDALSEGDVQTFIYLAVGVTFIATFGRVLIYYTALTSQKIKNDLHQNLTVEMAESLYNKPYEEIAEKGRGYFTSRLHDEARQLSGVVDVCTTLISGFFVSVIGLSVAIWLSWEITLALVVIVPFLYFLAHRFSGKISSCTERLHETEAQFKSILNKAIDSFKYVKTHSLINQAQHRIEEGITEPLDARYKNTKIAAMYQSISSVFLSYAELSVLIAAGIQVILGAITIGSLFALTRAFGMIVGAVQQLSSVIPHIAALNGLLERYRVFTQKVESPQGASEIAAHSELELHNVGFSYGDKQILKDVSLNVNHDDKILISGGNGVGKSTFLNLLAGFYQPQQGRITLAKDKEMSTALYPFQFLPGTVKENFNTLSLKWDSSGRAEALINELGLQECLDVNYDDLSEGQKKKCQIAACLLKPANIYVLDEPLANIDDQSKENILGLIERYTKKAAVLMIMHEGNNFKDKFTRFIDLKGDGKVTVS</sequence>
<proteinExistence type="predicted"/>
<gene>
    <name evidence="10" type="ORF">N475_25525</name>
</gene>
<feature type="transmembrane region" description="Helical" evidence="7">
    <location>
        <begin position="156"/>
        <end position="175"/>
    </location>
</feature>
<keyword evidence="11" id="KW-1185">Reference proteome</keyword>
<dbReference type="Gene3D" id="1.20.1560.10">
    <property type="entry name" value="ABC transporter type 1, transmembrane domain"/>
    <property type="match status" value="1"/>
</dbReference>
<dbReference type="EMBL" id="AUYB01000010">
    <property type="protein sequence ID" value="KZN47823.1"/>
    <property type="molecule type" value="Genomic_DNA"/>
</dbReference>
<name>A0A162AD37_9GAMM</name>
<dbReference type="RefSeq" id="WP_063364513.1">
    <property type="nucleotide sequence ID" value="NZ_AQHB01000037.1"/>
</dbReference>
<dbReference type="PROSITE" id="PS50893">
    <property type="entry name" value="ABC_TRANSPORTER_2"/>
    <property type="match status" value="1"/>
</dbReference>
<dbReference type="PROSITE" id="PS50929">
    <property type="entry name" value="ABC_TM1F"/>
    <property type="match status" value="1"/>
</dbReference>
<comment type="caution">
    <text evidence="10">The sequence shown here is derived from an EMBL/GenBank/DDBJ whole genome shotgun (WGS) entry which is preliminary data.</text>
</comment>
<accession>A0A162AD37</accession>
<evidence type="ECO:0000256" key="3">
    <source>
        <dbReference type="ARBA" id="ARBA00022741"/>
    </source>
</evidence>
<evidence type="ECO:0000256" key="4">
    <source>
        <dbReference type="ARBA" id="ARBA00022840"/>
    </source>
</evidence>
<feature type="domain" description="ABC transmembrane type-1" evidence="9">
    <location>
        <begin position="24"/>
        <end position="304"/>
    </location>
</feature>
<evidence type="ECO:0000256" key="5">
    <source>
        <dbReference type="ARBA" id="ARBA00022989"/>
    </source>
</evidence>
<keyword evidence="3" id="KW-0547">Nucleotide-binding</keyword>
<organism evidence="10 11">
    <name type="scientific">Pseudoalteromonas luteoviolacea DSM 6061</name>
    <dbReference type="NCBI Taxonomy" id="1365250"/>
    <lineage>
        <taxon>Bacteria</taxon>
        <taxon>Pseudomonadati</taxon>
        <taxon>Pseudomonadota</taxon>
        <taxon>Gammaproteobacteria</taxon>
        <taxon>Alteromonadales</taxon>
        <taxon>Pseudoalteromonadaceae</taxon>
        <taxon>Pseudoalteromonas</taxon>
    </lineage>
</organism>
<evidence type="ECO:0000256" key="1">
    <source>
        <dbReference type="ARBA" id="ARBA00004651"/>
    </source>
</evidence>
<dbReference type="InterPro" id="IPR003439">
    <property type="entry name" value="ABC_transporter-like_ATP-bd"/>
</dbReference>
<dbReference type="InterPro" id="IPR027417">
    <property type="entry name" value="P-loop_NTPase"/>
</dbReference>
<feature type="transmembrane region" description="Helical" evidence="7">
    <location>
        <begin position="59"/>
        <end position="79"/>
    </location>
</feature>
<evidence type="ECO:0000313" key="10">
    <source>
        <dbReference type="EMBL" id="KZN47823.1"/>
    </source>
</evidence>
<keyword evidence="6 7" id="KW-0472">Membrane</keyword>
<dbReference type="Pfam" id="PF00005">
    <property type="entry name" value="ABC_tran"/>
    <property type="match status" value="1"/>
</dbReference>
<keyword evidence="5 7" id="KW-1133">Transmembrane helix</keyword>
<evidence type="ECO:0000259" key="9">
    <source>
        <dbReference type="PROSITE" id="PS50929"/>
    </source>
</evidence>
<evidence type="ECO:0000259" key="8">
    <source>
        <dbReference type="PROSITE" id="PS50893"/>
    </source>
</evidence>
<reference evidence="10 11" key="1">
    <citation type="submission" date="2013-07" db="EMBL/GenBank/DDBJ databases">
        <title>Comparative Genomic and Metabolomic Analysis of Twelve Strains of Pseudoalteromonas luteoviolacea.</title>
        <authorList>
            <person name="Vynne N.G."/>
            <person name="Mansson M."/>
            <person name="Gram L."/>
        </authorList>
    </citation>
    <scope>NUCLEOTIDE SEQUENCE [LARGE SCALE GENOMIC DNA]</scope>
    <source>
        <strain evidence="10 11">DSM 6061</strain>
    </source>
</reference>
<feature type="transmembrane region" description="Helical" evidence="7">
    <location>
        <begin position="258"/>
        <end position="281"/>
    </location>
</feature>
<evidence type="ECO:0000256" key="7">
    <source>
        <dbReference type="SAM" id="Phobius"/>
    </source>
</evidence>
<feature type="transmembrane region" description="Helical" evidence="7">
    <location>
        <begin position="130"/>
        <end position="150"/>
    </location>
</feature>
<dbReference type="Pfam" id="PF00664">
    <property type="entry name" value="ABC_membrane"/>
    <property type="match status" value="1"/>
</dbReference>
<evidence type="ECO:0000256" key="2">
    <source>
        <dbReference type="ARBA" id="ARBA00022692"/>
    </source>
</evidence>
<feature type="domain" description="ABC transporter" evidence="8">
    <location>
        <begin position="334"/>
        <end position="528"/>
    </location>
</feature>
<dbReference type="Gene3D" id="3.40.50.300">
    <property type="entry name" value="P-loop containing nucleotide triphosphate hydrolases"/>
    <property type="match status" value="1"/>
</dbReference>
<evidence type="ECO:0008006" key="12">
    <source>
        <dbReference type="Google" id="ProtNLM"/>
    </source>
</evidence>
<dbReference type="SUPFAM" id="SSF90123">
    <property type="entry name" value="ABC transporter transmembrane region"/>
    <property type="match status" value="1"/>
</dbReference>
<evidence type="ECO:0000313" key="11">
    <source>
        <dbReference type="Proteomes" id="UP000076643"/>
    </source>
</evidence>
<dbReference type="GO" id="GO:0140359">
    <property type="term" value="F:ABC-type transporter activity"/>
    <property type="evidence" value="ECO:0007669"/>
    <property type="project" value="InterPro"/>
</dbReference>
<dbReference type="PATRIC" id="fig|1365250.3.peg.108"/>
<feature type="transmembrane region" description="Helical" evidence="7">
    <location>
        <begin position="21"/>
        <end position="39"/>
    </location>
</feature>
<dbReference type="GO" id="GO:0016887">
    <property type="term" value="F:ATP hydrolysis activity"/>
    <property type="evidence" value="ECO:0007669"/>
    <property type="project" value="InterPro"/>
</dbReference>